<evidence type="ECO:0000313" key="4">
    <source>
        <dbReference type="EMBL" id="QRZ12442.1"/>
    </source>
</evidence>
<dbReference type="PANTHER" id="PTHR37813">
    <property type="entry name" value="FELS-2 PROPHAGE PROTEIN"/>
    <property type="match status" value="1"/>
</dbReference>
<evidence type="ECO:0000313" key="5">
    <source>
        <dbReference type="Proteomes" id="UP000663629"/>
    </source>
</evidence>
<reference evidence="4 5" key="1">
    <citation type="submission" date="2021-02" db="EMBL/GenBank/DDBJ databases">
        <title>Paracoccus methylovroum sp.nov., a new methanol and methylamine utilizing methylotrophic denitrifer.</title>
        <authorList>
            <person name="Timsy T."/>
            <person name="Behrendt U."/>
            <person name="Ulrich A."/>
            <person name="Spanner T."/>
            <person name="Foesel B.U."/>
            <person name="Horn M.A."/>
            <person name="Kolb S."/>
        </authorList>
    </citation>
    <scope>NUCLEOTIDE SEQUENCE [LARGE SCALE GENOMIC DNA]</scope>
    <source>
        <strain evidence="4 5">H4-D09</strain>
    </source>
</reference>
<dbReference type="EMBL" id="CP070368">
    <property type="protein sequence ID" value="QRZ12442.1"/>
    <property type="molecule type" value="Genomic_DNA"/>
</dbReference>
<dbReference type="RefSeq" id="WP_205293476.1">
    <property type="nucleotide sequence ID" value="NZ_CP070368.1"/>
</dbReference>
<dbReference type="InterPro" id="IPR010090">
    <property type="entry name" value="Phage_tape_meas"/>
</dbReference>
<dbReference type="PANTHER" id="PTHR37813:SF1">
    <property type="entry name" value="FELS-2 PROPHAGE PROTEIN"/>
    <property type="match status" value="1"/>
</dbReference>
<feature type="transmembrane region" description="Helical" evidence="2">
    <location>
        <begin position="345"/>
        <end position="365"/>
    </location>
</feature>
<dbReference type="Pfam" id="PF10145">
    <property type="entry name" value="PhageMin_Tail"/>
    <property type="match status" value="1"/>
</dbReference>
<keyword evidence="2" id="KW-0472">Membrane</keyword>
<feature type="domain" description="Phage tail tape measure protein" evidence="3">
    <location>
        <begin position="2"/>
        <end position="170"/>
    </location>
</feature>
<feature type="transmembrane region" description="Helical" evidence="2">
    <location>
        <begin position="264"/>
        <end position="289"/>
    </location>
</feature>
<keyword evidence="5" id="KW-1185">Reference proteome</keyword>
<evidence type="ECO:0000256" key="1">
    <source>
        <dbReference type="ARBA" id="ARBA00022612"/>
    </source>
</evidence>
<protein>
    <submittedName>
        <fullName evidence="4">Phage tail tape measure protein</fullName>
    </submittedName>
</protein>
<keyword evidence="1" id="KW-1188">Viral release from host cell</keyword>
<accession>A0ABX7JDX6</accession>
<evidence type="ECO:0000256" key="2">
    <source>
        <dbReference type="SAM" id="Phobius"/>
    </source>
</evidence>
<sequence length="666" mass="70239">MVEFAEAAGKMGIAFDISAEAAGQAMATWRSQLGLTQAETMKLGDAVNHLSNNMNANAADVTSIIGRVGANAMTAGLNTTEVAALATAFRTAAPSAEIAATAMKNFTNVLSMGEGTTKRQSDMMAKLGFDATELAKRMQVDAQGAIIDVMEALERLPDYERNATLNMLVGTEAAPAVSGLLTNLDNLRQSFELVGDEALYAGAMQAEYGGVAETTAAKLVVFRNYLTRISVSLMPLLSVIKDLTEALQPMLQRMAEWMQANPEIVKMIGIGVASLFALKVGVLGIQIVFQSLTGAFWLFNGVLAVGIRAYGIALRGIAGLLRVFVALRTALPLVARGIAMIARALLANPIGLAVAAIAGAAYLIYRNWEPVSAWFRRLWDNVRNIFGGFGQFVTGIFTGDLSGAVDGLQRIWDGLKGYYQTLWNGIEGIFKAAWESGIKPITDALGVTDTIVASWNMAKDALGAALDWISSKFSEAWAIISPVIDGLKWVNEKGAAAVNSVTGAHKGPISSGHTGTASNNGLPILPPAAMPGISVPTVTARAQGGTFTPGMLLVGERGPELRYESRGGFIAHNNALRGLVDLSQRARSLAGLVMAGDAGPDFGGTPVPAPVAAPAARNRQITYSPHYNIAINGSGLDAAQLRAAIRAEMGAADRRARADLRRLLHD</sequence>
<proteinExistence type="predicted"/>
<dbReference type="Proteomes" id="UP000663629">
    <property type="component" value="Chromosome 1"/>
</dbReference>
<keyword evidence="2" id="KW-0812">Transmembrane</keyword>
<gene>
    <name evidence="4" type="ORF">JWJ88_07390</name>
</gene>
<name>A0ABX7JDX6_9RHOB</name>
<evidence type="ECO:0000259" key="3">
    <source>
        <dbReference type="Pfam" id="PF10145"/>
    </source>
</evidence>
<dbReference type="NCBIfam" id="TIGR01760">
    <property type="entry name" value="tape_meas_TP901"/>
    <property type="match status" value="1"/>
</dbReference>
<organism evidence="4 5">
    <name type="scientific">Paracoccus methylovorus</name>
    <dbReference type="NCBI Taxonomy" id="2812658"/>
    <lineage>
        <taxon>Bacteria</taxon>
        <taxon>Pseudomonadati</taxon>
        <taxon>Pseudomonadota</taxon>
        <taxon>Alphaproteobacteria</taxon>
        <taxon>Rhodobacterales</taxon>
        <taxon>Paracoccaceae</taxon>
        <taxon>Paracoccus</taxon>
    </lineage>
</organism>
<keyword evidence="2" id="KW-1133">Transmembrane helix</keyword>